<dbReference type="Proteomes" id="UP000534294">
    <property type="component" value="Unassembled WGS sequence"/>
</dbReference>
<sequence>MTRSYTSEWVLKKNVLLGLNEAYRILHECLTKSIPTRPLYLYME</sequence>
<evidence type="ECO:0000313" key="2">
    <source>
        <dbReference type="Proteomes" id="UP000534294"/>
    </source>
</evidence>
<proteinExistence type="predicted"/>
<accession>A0A7W7YJC3</accession>
<evidence type="ECO:0000313" key="1">
    <source>
        <dbReference type="EMBL" id="MBB5037268.1"/>
    </source>
</evidence>
<keyword evidence="2" id="KW-1185">Reference proteome</keyword>
<comment type="caution">
    <text evidence="1">The sequence shown here is derived from an EMBL/GenBank/DDBJ whole genome shotgun (WGS) entry which is preliminary data.</text>
</comment>
<organism evidence="1 2">
    <name type="scientific">Prosthecobacter dejongeii</name>
    <dbReference type="NCBI Taxonomy" id="48465"/>
    <lineage>
        <taxon>Bacteria</taxon>
        <taxon>Pseudomonadati</taxon>
        <taxon>Verrucomicrobiota</taxon>
        <taxon>Verrucomicrobiia</taxon>
        <taxon>Verrucomicrobiales</taxon>
        <taxon>Verrucomicrobiaceae</taxon>
        <taxon>Prosthecobacter</taxon>
    </lineage>
</organism>
<dbReference type="AlphaFoldDB" id="A0A7W7YJC3"/>
<protein>
    <submittedName>
        <fullName evidence="1">Uncharacterized protein</fullName>
    </submittedName>
</protein>
<reference evidence="1 2" key="1">
    <citation type="submission" date="2020-08" db="EMBL/GenBank/DDBJ databases">
        <title>Genomic Encyclopedia of Type Strains, Phase IV (KMG-IV): sequencing the most valuable type-strain genomes for metagenomic binning, comparative biology and taxonomic classification.</title>
        <authorList>
            <person name="Goeker M."/>
        </authorList>
    </citation>
    <scope>NUCLEOTIDE SEQUENCE [LARGE SCALE GENOMIC DNA]</scope>
    <source>
        <strain evidence="1 2">DSM 12251</strain>
    </source>
</reference>
<name>A0A7W7YJC3_9BACT</name>
<dbReference type="EMBL" id="JACHIF010000002">
    <property type="protein sequence ID" value="MBB5037268.1"/>
    <property type="molecule type" value="Genomic_DNA"/>
</dbReference>
<gene>
    <name evidence="1" type="ORF">HNQ64_001510</name>
</gene>